<evidence type="ECO:0000313" key="1">
    <source>
        <dbReference type="EMBL" id="MBC5634284.1"/>
    </source>
</evidence>
<sequence>MLFLGQNELFSIYLPFIATKTVVIAMTRDFIAMKTVVITHEPGAHGNEDGRPEKFLRTSQREGGEILFP</sequence>
<accession>A0ABR7DS73</accession>
<keyword evidence="2" id="KW-1185">Reference proteome</keyword>
<comment type="caution">
    <text evidence="1">The sequence shown here is derived from an EMBL/GenBank/DDBJ whole genome shotgun (WGS) entry which is preliminary data.</text>
</comment>
<protein>
    <submittedName>
        <fullName evidence="1">Uncharacterized protein</fullName>
    </submittedName>
</protein>
<gene>
    <name evidence="1" type="ORF">H8S65_16190</name>
</gene>
<dbReference type="Proteomes" id="UP000651475">
    <property type="component" value="Unassembled WGS sequence"/>
</dbReference>
<organism evidence="1 2">
    <name type="scientific">Parabacteroides hominis</name>
    <dbReference type="NCBI Taxonomy" id="2763057"/>
    <lineage>
        <taxon>Bacteria</taxon>
        <taxon>Pseudomonadati</taxon>
        <taxon>Bacteroidota</taxon>
        <taxon>Bacteroidia</taxon>
        <taxon>Bacteroidales</taxon>
        <taxon>Tannerellaceae</taxon>
        <taxon>Parabacteroides</taxon>
    </lineage>
</organism>
<proteinExistence type="predicted"/>
<evidence type="ECO:0000313" key="2">
    <source>
        <dbReference type="Proteomes" id="UP000651475"/>
    </source>
</evidence>
<dbReference type="EMBL" id="JACOOJ010000034">
    <property type="protein sequence ID" value="MBC5634284.1"/>
    <property type="molecule type" value="Genomic_DNA"/>
</dbReference>
<dbReference type="RefSeq" id="WP_186930898.1">
    <property type="nucleotide sequence ID" value="NZ_JACOOJ010000034.1"/>
</dbReference>
<name>A0ABR7DS73_9BACT</name>
<reference evidence="1 2" key="1">
    <citation type="submission" date="2020-08" db="EMBL/GenBank/DDBJ databases">
        <title>Genome public.</title>
        <authorList>
            <person name="Liu C."/>
            <person name="Sun Q."/>
        </authorList>
    </citation>
    <scope>NUCLEOTIDE SEQUENCE [LARGE SCALE GENOMIC DNA]</scope>
    <source>
        <strain evidence="1 2">NSJ-79</strain>
    </source>
</reference>